<protein>
    <recommendedName>
        <fullName evidence="8">Transmembrane protein 62</fullName>
    </recommendedName>
</protein>
<feature type="transmembrane region" description="Helical" evidence="1">
    <location>
        <begin position="534"/>
        <end position="557"/>
    </location>
</feature>
<sequence length="741" mass="83189">MRWFSPGTPASSHSSKTCLLGLIVGLAKLPLGVDGCLSCGGLATCPGCTLLLASRPLEIDSSMENVWMIGQPNGAVNEPRTSMHLLWPRWQRQKRRMLKLFGALVVFGLALACITSWVLDSYDTAWHPKRSIRHPAVSDGGESKESSPPFPGDELNNIFWFVQVSDIHISRFHDPRRIPDFEKFCTHTMEVIKPALVLATGDLTDAKTESKVGSLQHEVEWQAYHNVLKTSRVMERTKWIDIRGNHDAFNIISLDSVNNYYRKYSANQKVGSFHYVHTTPFGNYSFVCVDATLTPGPKRPYNFFGILSQTQMDLLNTFRAESLTTNQSIWFGHYTTSTIVSPSPGVRDIMRSAVAYLCGHLHTLGGLMPVLHSRHPLGTLELELGDWMDNRRFRVLAFDHDLLSFSDLQFEQWPAVLITNPKDAQYLHPGVEPLSRIRRSTHIRILAFSEAAITAVHVSIDGESLGMGRSAGGPLYVLLWEPSLYLAGLHTIRVKVEDSAGRSVVREQHFTLEDSLTPTFGFAQSFILLTDHYILGRALFILTALLNVGGLIAFRFLRVPPSRALFSQICISLHLISKMDIFYYPLLLFNLCTALGPWFIGELIDGHSGACFAFGVFIDGHFLEGSLTYVVGVFQLLFFNIPLTSYLCWSLHHRWHGNSLRSHFVRPGRRGWTVAVHLLMLLLLTWQAHSCYFLLQTYGVTAFVLSPVRTWALGLSVVLVYRAWTGPVPLFHDNSKSNSSS</sequence>
<feature type="transmembrane region" description="Helical" evidence="1">
    <location>
        <begin position="98"/>
        <end position="119"/>
    </location>
</feature>
<dbReference type="Pfam" id="PF24394">
    <property type="entry name" value="TMEM62_C"/>
    <property type="match status" value="1"/>
</dbReference>
<dbReference type="InterPro" id="IPR004843">
    <property type="entry name" value="Calcineurin-like_PHP"/>
</dbReference>
<feature type="transmembrane region" description="Helical" evidence="1">
    <location>
        <begin position="670"/>
        <end position="688"/>
    </location>
</feature>
<dbReference type="InterPro" id="IPR056229">
    <property type="entry name" value="Ig_TMM62"/>
</dbReference>
<feature type="signal peptide" evidence="2">
    <location>
        <begin position="1"/>
        <end position="35"/>
    </location>
</feature>
<evidence type="ECO:0000259" key="5">
    <source>
        <dbReference type="Pfam" id="PF24394"/>
    </source>
</evidence>
<dbReference type="InterPro" id="IPR056230">
    <property type="entry name" value="TMEM62_C"/>
</dbReference>
<keyword evidence="1" id="KW-0812">Transmembrane</keyword>
<feature type="transmembrane region" description="Helical" evidence="1">
    <location>
        <begin position="627"/>
        <end position="649"/>
    </location>
</feature>
<organism evidence="6 7">
    <name type="scientific">Ameca splendens</name>
    <dbReference type="NCBI Taxonomy" id="208324"/>
    <lineage>
        <taxon>Eukaryota</taxon>
        <taxon>Metazoa</taxon>
        <taxon>Chordata</taxon>
        <taxon>Craniata</taxon>
        <taxon>Vertebrata</taxon>
        <taxon>Euteleostomi</taxon>
        <taxon>Actinopterygii</taxon>
        <taxon>Neopterygii</taxon>
        <taxon>Teleostei</taxon>
        <taxon>Neoteleostei</taxon>
        <taxon>Acanthomorphata</taxon>
        <taxon>Ovalentaria</taxon>
        <taxon>Atherinomorphae</taxon>
        <taxon>Cyprinodontiformes</taxon>
        <taxon>Goodeidae</taxon>
        <taxon>Ameca</taxon>
    </lineage>
</organism>
<dbReference type="Pfam" id="PF24384">
    <property type="entry name" value="Ig_TMM62"/>
    <property type="match status" value="1"/>
</dbReference>
<feature type="domain" description="Calcineurin-like phosphoesterase" evidence="3">
    <location>
        <begin position="160"/>
        <end position="362"/>
    </location>
</feature>
<dbReference type="InterPro" id="IPR029052">
    <property type="entry name" value="Metallo-depent_PP-like"/>
</dbReference>
<evidence type="ECO:0000313" key="7">
    <source>
        <dbReference type="Proteomes" id="UP001469553"/>
    </source>
</evidence>
<evidence type="ECO:0000313" key="6">
    <source>
        <dbReference type="EMBL" id="MEQ2284217.1"/>
    </source>
</evidence>
<dbReference type="PANTHER" id="PTHR14795:SF0">
    <property type="entry name" value="TRANSMEMBRANE PROTEIN 62"/>
    <property type="match status" value="1"/>
</dbReference>
<comment type="caution">
    <text evidence="6">The sequence shown here is derived from an EMBL/GenBank/DDBJ whole genome shotgun (WGS) entry which is preliminary data.</text>
</comment>
<dbReference type="PANTHER" id="PTHR14795">
    <property type="entry name" value="HELICASE RELATED"/>
    <property type="match status" value="1"/>
</dbReference>
<dbReference type="SUPFAM" id="SSF56300">
    <property type="entry name" value="Metallo-dependent phosphatases"/>
    <property type="match status" value="1"/>
</dbReference>
<feature type="transmembrane region" description="Helical" evidence="1">
    <location>
        <begin position="700"/>
        <end position="721"/>
    </location>
</feature>
<evidence type="ECO:0000256" key="2">
    <source>
        <dbReference type="SAM" id="SignalP"/>
    </source>
</evidence>
<name>A0ABV0XRY0_9TELE</name>
<dbReference type="EMBL" id="JAHRIP010010948">
    <property type="protein sequence ID" value="MEQ2284217.1"/>
    <property type="molecule type" value="Genomic_DNA"/>
</dbReference>
<evidence type="ECO:0008006" key="8">
    <source>
        <dbReference type="Google" id="ProtNLM"/>
    </source>
</evidence>
<gene>
    <name evidence="6" type="ORF">AMECASPLE_019263</name>
</gene>
<dbReference type="Pfam" id="PF00149">
    <property type="entry name" value="Metallophos"/>
    <property type="match status" value="1"/>
</dbReference>
<keyword evidence="1" id="KW-0472">Membrane</keyword>
<evidence type="ECO:0000259" key="3">
    <source>
        <dbReference type="Pfam" id="PF00149"/>
    </source>
</evidence>
<dbReference type="CDD" id="cd07401">
    <property type="entry name" value="MPP_TMEM62_N"/>
    <property type="match status" value="1"/>
</dbReference>
<feature type="domain" description="TMEM62 Ig-like" evidence="4">
    <location>
        <begin position="411"/>
        <end position="510"/>
    </location>
</feature>
<evidence type="ECO:0000259" key="4">
    <source>
        <dbReference type="Pfam" id="PF24384"/>
    </source>
</evidence>
<keyword evidence="1" id="KW-1133">Transmembrane helix</keyword>
<evidence type="ECO:0000256" key="1">
    <source>
        <dbReference type="SAM" id="Phobius"/>
    </source>
</evidence>
<feature type="transmembrane region" description="Helical" evidence="1">
    <location>
        <begin position="581"/>
        <end position="600"/>
    </location>
</feature>
<dbReference type="Proteomes" id="UP001469553">
    <property type="component" value="Unassembled WGS sequence"/>
</dbReference>
<feature type="chain" id="PRO_5045846358" description="Transmembrane protein 62" evidence="2">
    <location>
        <begin position="36"/>
        <end position="741"/>
    </location>
</feature>
<accession>A0ABV0XRY0</accession>
<keyword evidence="7" id="KW-1185">Reference proteome</keyword>
<reference evidence="6 7" key="1">
    <citation type="submission" date="2021-06" db="EMBL/GenBank/DDBJ databases">
        <authorList>
            <person name="Palmer J.M."/>
        </authorList>
    </citation>
    <scope>NUCLEOTIDE SEQUENCE [LARGE SCALE GENOMIC DNA]</scope>
    <source>
        <strain evidence="6 7">AS_MEX2019</strain>
        <tissue evidence="6">Muscle</tissue>
    </source>
</reference>
<dbReference type="InterPro" id="IPR041871">
    <property type="entry name" value="MPP_TMEM62"/>
</dbReference>
<proteinExistence type="predicted"/>
<dbReference type="Gene3D" id="3.60.21.10">
    <property type="match status" value="1"/>
</dbReference>
<keyword evidence="2" id="KW-0732">Signal</keyword>
<feature type="domain" description="TMEM62 C-terminal" evidence="5">
    <location>
        <begin position="564"/>
        <end position="654"/>
    </location>
</feature>